<dbReference type="STRING" id="474950.SAMN05421771_2113"/>
<dbReference type="Proteomes" id="UP000199024">
    <property type="component" value="Unassembled WGS sequence"/>
</dbReference>
<dbReference type="SUPFAM" id="SSF53756">
    <property type="entry name" value="UDP-Glycosyltransferase/glycogen phosphorylase"/>
    <property type="match status" value="1"/>
</dbReference>
<dbReference type="AlphaFoldDB" id="A0A1I6M9T1"/>
<dbReference type="EMBL" id="FOZL01000001">
    <property type="protein sequence ID" value="SFS12378.1"/>
    <property type="molecule type" value="Genomic_DNA"/>
</dbReference>
<dbReference type="PANTHER" id="PTHR46656">
    <property type="entry name" value="PUTATIVE-RELATED"/>
    <property type="match status" value="1"/>
</dbReference>
<evidence type="ECO:0000313" key="1">
    <source>
        <dbReference type="EMBL" id="SFS12378.1"/>
    </source>
</evidence>
<organism evidence="1 2">
    <name type="scientific">Granulicella pectinivorans</name>
    <dbReference type="NCBI Taxonomy" id="474950"/>
    <lineage>
        <taxon>Bacteria</taxon>
        <taxon>Pseudomonadati</taxon>
        <taxon>Acidobacteriota</taxon>
        <taxon>Terriglobia</taxon>
        <taxon>Terriglobales</taxon>
        <taxon>Acidobacteriaceae</taxon>
        <taxon>Granulicella</taxon>
    </lineage>
</organism>
<keyword evidence="2" id="KW-1185">Reference proteome</keyword>
<evidence type="ECO:0000313" key="2">
    <source>
        <dbReference type="Proteomes" id="UP000199024"/>
    </source>
</evidence>
<reference evidence="1 2" key="1">
    <citation type="submission" date="2016-10" db="EMBL/GenBank/DDBJ databases">
        <authorList>
            <person name="de Groot N.N."/>
        </authorList>
    </citation>
    <scope>NUCLEOTIDE SEQUENCE [LARGE SCALE GENOMIC DNA]</scope>
    <source>
        <strain evidence="1 2">DSM 21001</strain>
    </source>
</reference>
<protein>
    <submittedName>
        <fullName evidence="1">Uncharacterized protein</fullName>
    </submittedName>
</protein>
<proteinExistence type="predicted"/>
<name>A0A1I6M9T1_9BACT</name>
<gene>
    <name evidence="1" type="ORF">SAMN05421771_2113</name>
</gene>
<sequence>MRINYIAPADHTGYACAAAQYIRLLVAHGVSVCFQPLLPGPGLGLWYECAAPPQTQLVLQQELMLDADTVLHVVPEYYAPLTQWLRERGVRGKIVGMTVWETSKLPRHWPALLNRMDAILVPSAWNRTVFLESGVTRTVFCLPHASEFEGRAPRAETVARLRARLPETAGKFVFYSIGAWSYRKGNDLLLKAFRRAFRGRHDVLLILKTSPRSLDSPAPLWRRAIRRVLGAREPLERVLSGNDPRIVLLTDDMSSDEVAALHGSGDCYVSCARGEGWGMGLYEAVWFGKPFLAPEHGGHRAFLAEDDLSGLVRSVAVPVRTPGRDGSYTRDQWWDEVDVPSMALAMRRMVESVERYRAEAEVLAKGMRQQFGGEAIANTFVSILKRLQEREDLSR</sequence>
<dbReference type="PANTHER" id="PTHR46656:SF3">
    <property type="entry name" value="PUTATIVE-RELATED"/>
    <property type="match status" value="1"/>
</dbReference>
<dbReference type="Gene3D" id="3.40.50.2000">
    <property type="entry name" value="Glycogen Phosphorylase B"/>
    <property type="match status" value="1"/>
</dbReference>
<accession>A0A1I6M9T1</accession>